<evidence type="ECO:0000256" key="3">
    <source>
        <dbReference type="ARBA" id="ARBA00022801"/>
    </source>
</evidence>
<evidence type="ECO:0000256" key="6">
    <source>
        <dbReference type="ARBA" id="ARBA00023295"/>
    </source>
</evidence>
<dbReference type="SUPFAM" id="SSF48150">
    <property type="entry name" value="DNA-glycosylase"/>
    <property type="match status" value="1"/>
</dbReference>
<feature type="domain" description="HhH-GPD" evidence="9">
    <location>
        <begin position="239"/>
        <end position="401"/>
    </location>
</feature>
<dbReference type="HAMAP" id="MF_03183">
    <property type="entry name" value="Endonuclease_III_Nth"/>
    <property type="match status" value="1"/>
</dbReference>
<feature type="compositionally biased region" description="Basic and acidic residues" evidence="8">
    <location>
        <begin position="709"/>
        <end position="726"/>
    </location>
</feature>
<dbReference type="Pfam" id="PF00633">
    <property type="entry name" value="HHH"/>
    <property type="match status" value="1"/>
</dbReference>
<feature type="compositionally biased region" description="Basic and acidic residues" evidence="8">
    <location>
        <begin position="677"/>
        <end position="689"/>
    </location>
</feature>
<evidence type="ECO:0000256" key="8">
    <source>
        <dbReference type="SAM" id="MobiDB-lite"/>
    </source>
</evidence>
<reference evidence="10 11" key="1">
    <citation type="submission" date="2017-07" db="EMBL/GenBank/DDBJ databases">
        <title>Genome sequence of the Sordaria macrospora wild type strain R19027.</title>
        <authorList>
            <person name="Nowrousian M."/>
            <person name="Teichert I."/>
            <person name="Kueck U."/>
        </authorList>
    </citation>
    <scope>NUCLEOTIDE SEQUENCE [LARGE SCALE GENOMIC DNA]</scope>
    <source>
        <strain evidence="10 11">R19027</strain>
        <tissue evidence="10">Mycelium</tissue>
    </source>
</reference>
<keyword evidence="2 7" id="KW-0227">DNA damage</keyword>
<proteinExistence type="inferred from homology"/>
<feature type="compositionally biased region" description="Low complexity" evidence="8">
    <location>
        <begin position="45"/>
        <end position="60"/>
    </location>
</feature>
<comment type="similarity">
    <text evidence="1 7">Belongs to the Nth/MutY family.</text>
</comment>
<dbReference type="GO" id="GO:0000703">
    <property type="term" value="F:oxidized pyrimidine nucleobase lesion DNA N-glycosylase activity"/>
    <property type="evidence" value="ECO:0007669"/>
    <property type="project" value="UniProtKB-UniRule"/>
</dbReference>
<evidence type="ECO:0000313" key="11">
    <source>
        <dbReference type="Proteomes" id="UP000433876"/>
    </source>
</evidence>
<keyword evidence="7" id="KW-0496">Mitochondrion</keyword>
<feature type="region of interest" description="Disordered" evidence="8">
    <location>
        <begin position="45"/>
        <end position="94"/>
    </location>
</feature>
<feature type="compositionally biased region" description="Basic and acidic residues" evidence="8">
    <location>
        <begin position="659"/>
        <end position="669"/>
    </location>
</feature>
<sequence>MRTSRIAKETSRLFEGTTAAMVTPATPRRSTRLSTLARFAYEANNANASSSSAPADLRSSPVRVDEEHAEDEDGITFGSDIEDAVKSNGSPAVKVKRRNPIGTRKRKATVLKNEEPLPAPTRIKTERKSTRIITQTAEAEVKSDSEIDMNDIPAVGTSATSSKKRTARKPARKTTDALTGEVKVEPPSDWEEVYRLVKEMRISGPAANAAVDTMGCERLASNNASARDRRFHTLVALMLSSQTKDTVNAEAMLRLKKELPPHTEGAEPGLNLENMLAVEPTLLNELIGKVGFHNNKTKYLKQAAEILRDRYNSDIPDTIEGLMSLPGVGPKMAHLCMSAENGWNRVEGIGVDVHVHRITNLWGWQNPPTKTPEETRLALQSWLPRDKWKEINWLLVGFGQSVCLPVGRKCGDCELGLRGLCKSAERKKVIEGRKRREVVKEEKVEVEIEEDRRGMVIKREKRERKVKVKEEQETRARDVVNEPVPPAVREAAADEDVKMESTEDVEMEDADEAQSGIGNNGPAIVKHEGDTDIKPTTEHSPPMIIKQEGMRVKRERLANEKEDNEEADRQPVVKEEVPRVKEEQRVHEVAAEEEENQLPNVIKRETGRVKQEPNTHDEEGESARRRRVVKRESQRDLSTVKQELGNDEQEDDLQPQSVKPEHPRVKREFYGQGQGEEENHRPRTVKRESLNGATIVKREPNLDNDDAEDRQARSVKREPLLERVSVKQEPNIADGEEQEGHHGPAIVKREAGQVKQEAEEDKEDEEQLDEPVVKSESVKREQDPVRVKREAVDEGGEEEEEGLHVKTEHGRVKVEDGMARIKLER</sequence>
<comment type="function">
    <text evidence="7">Bifunctional DNA N-glycosylase with associated apurinic/apyrimidinic (AP) lyase function that catalyzes the first step in base excision repair (BER), the primary repair pathway for the repair of oxidative DNA damage. The DNA N-glycosylase activity releases the damaged DNA base from DNA by cleaving the N-glycosidic bond, leaving an AP site. The AP lyase activity cleaves the phosphodiester bond 3' to the AP site by a beta-elimination. Primarily recognizes and repairs oxidative base damage of pyrimidines.</text>
</comment>
<organism evidence="10 11">
    <name type="scientific">Sordaria macrospora</name>
    <dbReference type="NCBI Taxonomy" id="5147"/>
    <lineage>
        <taxon>Eukaryota</taxon>
        <taxon>Fungi</taxon>
        <taxon>Dikarya</taxon>
        <taxon>Ascomycota</taxon>
        <taxon>Pezizomycotina</taxon>
        <taxon>Sordariomycetes</taxon>
        <taxon>Sordariomycetidae</taxon>
        <taxon>Sordariales</taxon>
        <taxon>Sordariaceae</taxon>
        <taxon>Sordaria</taxon>
    </lineage>
</organism>
<dbReference type="CDD" id="cd00056">
    <property type="entry name" value="ENDO3c"/>
    <property type="match status" value="1"/>
</dbReference>
<accession>A0A8S8ZUI5</accession>
<evidence type="ECO:0000256" key="5">
    <source>
        <dbReference type="ARBA" id="ARBA00023239"/>
    </source>
</evidence>
<dbReference type="GO" id="GO:0005739">
    <property type="term" value="C:mitochondrion"/>
    <property type="evidence" value="ECO:0007669"/>
    <property type="project" value="UniProtKB-SubCell"/>
</dbReference>
<dbReference type="InterPro" id="IPR000445">
    <property type="entry name" value="HhH_motif"/>
</dbReference>
<dbReference type="GO" id="GO:0006289">
    <property type="term" value="P:nucleotide-excision repair"/>
    <property type="evidence" value="ECO:0007669"/>
    <property type="project" value="TreeGrafter"/>
</dbReference>
<evidence type="ECO:0000256" key="1">
    <source>
        <dbReference type="ARBA" id="ARBA00008343"/>
    </source>
</evidence>
<dbReference type="EC" id="4.2.99.18" evidence="7"/>
<dbReference type="InterPro" id="IPR023170">
    <property type="entry name" value="HhH_base_excis_C"/>
</dbReference>
<keyword evidence="3 7" id="KW-0378">Hydrolase</keyword>
<dbReference type="FunFam" id="1.10.340.30:FF:000014">
    <property type="entry name" value="Endonuclease III homolog"/>
    <property type="match status" value="1"/>
</dbReference>
<dbReference type="GO" id="GO:0006285">
    <property type="term" value="P:base-excision repair, AP site formation"/>
    <property type="evidence" value="ECO:0007669"/>
    <property type="project" value="UniProtKB-UniRule"/>
</dbReference>
<dbReference type="EMBL" id="NMPR01000033">
    <property type="protein sequence ID" value="KAA8633703.1"/>
    <property type="molecule type" value="Genomic_DNA"/>
</dbReference>
<evidence type="ECO:0000259" key="9">
    <source>
        <dbReference type="SMART" id="SM00478"/>
    </source>
</evidence>
<keyword evidence="4 7" id="KW-0234">DNA repair</keyword>
<feature type="compositionally biased region" description="Basic and acidic residues" evidence="8">
    <location>
        <begin position="802"/>
        <end position="812"/>
    </location>
</feature>
<dbReference type="GO" id="GO:0140078">
    <property type="term" value="F:class I DNA-(apurinic or apyrimidinic site) endonuclease activity"/>
    <property type="evidence" value="ECO:0007669"/>
    <property type="project" value="UniProtKB-EC"/>
</dbReference>
<feature type="compositionally biased region" description="Basic and acidic residues" evidence="8">
    <location>
        <begin position="525"/>
        <end position="537"/>
    </location>
</feature>
<feature type="compositionally biased region" description="Basic residues" evidence="8">
    <location>
        <begin position="162"/>
        <end position="172"/>
    </location>
</feature>
<comment type="caution">
    <text evidence="10">The sequence shown here is derived from an EMBL/GenBank/DDBJ whole genome shotgun (WGS) entry which is preliminary data.</text>
</comment>
<comment type="subcellular location">
    <subcellularLocation>
        <location evidence="7">Nucleus</location>
    </subcellularLocation>
    <subcellularLocation>
        <location evidence="7">Mitochondrion</location>
    </subcellularLocation>
</comment>
<keyword evidence="7" id="KW-0539">Nucleus</keyword>
<feature type="region of interest" description="Disordered" evidence="8">
    <location>
        <begin position="152"/>
        <end position="176"/>
    </location>
</feature>
<name>A0A8S8ZUI5_SORMA</name>
<dbReference type="InterPro" id="IPR011257">
    <property type="entry name" value="DNA_glycosylase"/>
</dbReference>
<dbReference type="VEuPathDB" id="FungiDB:SMAC_06555"/>
<feature type="compositionally biased region" description="Basic and acidic residues" evidence="8">
    <location>
        <begin position="548"/>
        <end position="590"/>
    </location>
</feature>
<protein>
    <recommendedName>
        <fullName evidence="7">Endonuclease III homolog</fullName>
        <ecNumber evidence="7">3.2.2.-</ecNumber>
        <ecNumber evidence="7">4.2.99.18</ecNumber>
    </recommendedName>
    <alternativeName>
        <fullName evidence="7">Bifunctional DNA N-glycosylase/DNA-(apurinic or apyrimidinic site) lyase</fullName>
        <shortName evidence="7">DNA glycosylase/AP lyase</shortName>
    </alternativeName>
</protein>
<feature type="compositionally biased region" description="Basic and acidic residues" evidence="8">
    <location>
        <begin position="771"/>
        <end position="792"/>
    </location>
</feature>
<dbReference type="InterPro" id="IPR030841">
    <property type="entry name" value="NTH1"/>
</dbReference>
<keyword evidence="6 7" id="KW-0326">Glycosidase</keyword>
<feature type="region of interest" description="Disordered" evidence="8">
    <location>
        <begin position="509"/>
        <end position="812"/>
    </location>
</feature>
<feature type="compositionally biased region" description="Basic and acidic residues" evidence="8">
    <location>
        <begin position="602"/>
        <end position="623"/>
    </location>
</feature>
<dbReference type="SMART" id="SM00478">
    <property type="entry name" value="ENDO3c"/>
    <property type="match status" value="1"/>
</dbReference>
<dbReference type="AlphaFoldDB" id="A0A8S8ZUI5"/>
<comment type="catalytic activity">
    <reaction evidence="7">
        <text>2'-deoxyribonucleotide-(2'-deoxyribose 5'-phosphate)-2'-deoxyribonucleotide-DNA = a 3'-end 2'-deoxyribonucleotide-(2,3-dehydro-2,3-deoxyribose 5'-phosphate)-DNA + a 5'-end 5'-phospho-2'-deoxyribonucleoside-DNA + H(+)</text>
        <dbReference type="Rhea" id="RHEA:66592"/>
        <dbReference type="Rhea" id="RHEA-COMP:13180"/>
        <dbReference type="Rhea" id="RHEA-COMP:16897"/>
        <dbReference type="Rhea" id="RHEA-COMP:17067"/>
        <dbReference type="ChEBI" id="CHEBI:15378"/>
        <dbReference type="ChEBI" id="CHEBI:136412"/>
        <dbReference type="ChEBI" id="CHEBI:157695"/>
        <dbReference type="ChEBI" id="CHEBI:167181"/>
        <dbReference type="EC" id="4.2.99.18"/>
    </reaction>
</comment>
<dbReference type="Pfam" id="PF00730">
    <property type="entry name" value="HhH-GPD"/>
    <property type="match status" value="1"/>
</dbReference>
<evidence type="ECO:0000256" key="4">
    <source>
        <dbReference type="ARBA" id="ARBA00023204"/>
    </source>
</evidence>
<gene>
    <name evidence="7" type="primary">NTH1</name>
    <name evidence="10" type="ORF">SMACR_06555</name>
</gene>
<evidence type="ECO:0000256" key="7">
    <source>
        <dbReference type="HAMAP-Rule" id="MF_03183"/>
    </source>
</evidence>
<feature type="compositionally biased region" description="Acidic residues" evidence="8">
    <location>
        <begin position="758"/>
        <end position="769"/>
    </location>
</feature>
<feature type="compositionally biased region" description="Basic and acidic residues" evidence="8">
    <location>
        <begin position="738"/>
        <end position="752"/>
    </location>
</feature>
<dbReference type="Gene3D" id="1.10.340.30">
    <property type="entry name" value="Hypothetical protein, domain 2"/>
    <property type="match status" value="1"/>
</dbReference>
<dbReference type="FunFam" id="1.10.1670.10:FF:000003">
    <property type="entry name" value="Endonuclease III homolog"/>
    <property type="match status" value="1"/>
</dbReference>
<dbReference type="Proteomes" id="UP000433876">
    <property type="component" value="Unassembled WGS sequence"/>
</dbReference>
<dbReference type="GO" id="GO:0005634">
    <property type="term" value="C:nucleus"/>
    <property type="evidence" value="ECO:0007669"/>
    <property type="project" value="UniProtKB-SubCell"/>
</dbReference>
<dbReference type="GO" id="GO:0003677">
    <property type="term" value="F:DNA binding"/>
    <property type="evidence" value="ECO:0007669"/>
    <property type="project" value="UniProtKB-UniRule"/>
</dbReference>
<dbReference type="PANTHER" id="PTHR43286:SF1">
    <property type="entry name" value="ENDONUCLEASE III-LIKE PROTEIN 1"/>
    <property type="match status" value="1"/>
</dbReference>
<evidence type="ECO:0000313" key="10">
    <source>
        <dbReference type="EMBL" id="KAA8633703.1"/>
    </source>
</evidence>
<dbReference type="InterPro" id="IPR003265">
    <property type="entry name" value="HhH-GPD_domain"/>
</dbReference>
<evidence type="ECO:0000256" key="2">
    <source>
        <dbReference type="ARBA" id="ARBA00022763"/>
    </source>
</evidence>
<keyword evidence="5 7" id="KW-0456">Lyase</keyword>
<comment type="caution">
    <text evidence="7">Lacks conserved residue(s) required for the propagation of feature annotation.</text>
</comment>
<dbReference type="PANTHER" id="PTHR43286">
    <property type="entry name" value="ENDONUCLEASE III-LIKE PROTEIN 1"/>
    <property type="match status" value="1"/>
</dbReference>
<dbReference type="EC" id="3.2.2.-" evidence="7"/>
<dbReference type="Gene3D" id="1.10.1670.10">
    <property type="entry name" value="Helix-hairpin-Helix base-excision DNA repair enzymes (C-terminal)"/>
    <property type="match status" value="1"/>
</dbReference>